<evidence type="ECO:0000259" key="1">
    <source>
        <dbReference type="Pfam" id="PF07632"/>
    </source>
</evidence>
<sequence length="460" mass="51537">MLEWMRIIEMRNTLVLIVAVIWSVVLGGGTFCDAAKPRLLITTDIGGDPDDQQSMVRLLLYANEFEMEGLVASASGTPGELKQAITRPDLIHEMIDAYGKVRENLAQHADGYPTADRLHKLVKSGNPRRGKPAVGEGHDTEGSRWIIKAADRLDERPLNIAIWGGQTDLAQALYRVKNDRSEADYQAFLNRIRVYDIADQDRIFDWMMTQHPGLFYVLNKSSNGNRLDAAFRGMYLEGDVDLTSRQWIERHIHQKHGPLGALFPMKTWTSPNPHGVMKEGDTPSWFFFLPNGLNIPEHPEWGGWGGRFAKDKQGIYRDALDKHDGRLSARWTVARWRPAFQNDFAARADWCVRSKEEANHPPKITCIGIAGQEVVTISSKSNQPVELSHAGSIDPDGDDLTYNWQVDHTASSSKAIIETSAAAKVIPQGEPGDEIHVILTVEDNGDPKLTSYRRIVITIE</sequence>
<dbReference type="InterPro" id="IPR048527">
    <property type="entry name" value="Sde182_C"/>
</dbReference>
<name>A0A2S8FL29_9BACT</name>
<dbReference type="Pfam" id="PF21027">
    <property type="entry name" value="Sde0182_C"/>
    <property type="match status" value="1"/>
</dbReference>
<feature type="domain" description="Cellulose-binding Sde182 nucleoside hydrolase-like" evidence="1">
    <location>
        <begin position="38"/>
        <end position="308"/>
    </location>
</feature>
<evidence type="ECO:0008006" key="5">
    <source>
        <dbReference type="Google" id="ProtNLM"/>
    </source>
</evidence>
<feature type="domain" description="Cellulose-binding Sde182 C-terminal" evidence="2">
    <location>
        <begin position="385"/>
        <end position="459"/>
    </location>
</feature>
<protein>
    <recommendedName>
        <fullName evidence="5">DUF1593 domain-containing protein</fullName>
    </recommendedName>
</protein>
<dbReference type="GO" id="GO:0016799">
    <property type="term" value="F:hydrolase activity, hydrolyzing N-glycosyl compounds"/>
    <property type="evidence" value="ECO:0007669"/>
    <property type="project" value="InterPro"/>
</dbReference>
<dbReference type="InterPro" id="IPR036452">
    <property type="entry name" value="Ribo_hydro-like"/>
</dbReference>
<dbReference type="InterPro" id="IPR011483">
    <property type="entry name" value="Sde182_NH-like"/>
</dbReference>
<gene>
    <name evidence="3" type="ORF">C5Y83_21300</name>
</gene>
<evidence type="ECO:0000313" key="3">
    <source>
        <dbReference type="EMBL" id="PQO32730.1"/>
    </source>
</evidence>
<reference evidence="3 4" key="1">
    <citation type="submission" date="2018-02" db="EMBL/GenBank/DDBJ databases">
        <title>Comparative genomes isolates from brazilian mangrove.</title>
        <authorList>
            <person name="Araujo J.E."/>
            <person name="Taketani R.G."/>
            <person name="Silva M.C.P."/>
            <person name="Loureco M.V."/>
            <person name="Andreote F.D."/>
        </authorList>
    </citation>
    <scope>NUCLEOTIDE SEQUENCE [LARGE SCALE GENOMIC DNA]</scope>
    <source>
        <strain evidence="3 4">Hex-1 MGV</strain>
    </source>
</reference>
<evidence type="ECO:0000259" key="2">
    <source>
        <dbReference type="Pfam" id="PF21027"/>
    </source>
</evidence>
<comment type="caution">
    <text evidence="3">The sequence shown here is derived from an EMBL/GenBank/DDBJ whole genome shotgun (WGS) entry which is preliminary data.</text>
</comment>
<accession>A0A2S8FL29</accession>
<dbReference type="Gene3D" id="3.90.245.10">
    <property type="entry name" value="Ribonucleoside hydrolase-like"/>
    <property type="match status" value="1"/>
</dbReference>
<dbReference type="AlphaFoldDB" id="A0A2S8FL29"/>
<evidence type="ECO:0000313" key="4">
    <source>
        <dbReference type="Proteomes" id="UP000238322"/>
    </source>
</evidence>
<dbReference type="InterPro" id="IPR013783">
    <property type="entry name" value="Ig-like_fold"/>
</dbReference>
<proteinExistence type="predicted"/>
<dbReference type="Gene3D" id="2.60.40.10">
    <property type="entry name" value="Immunoglobulins"/>
    <property type="match status" value="1"/>
</dbReference>
<dbReference type="SUPFAM" id="SSF53590">
    <property type="entry name" value="Nucleoside hydrolase"/>
    <property type="match status" value="1"/>
</dbReference>
<dbReference type="Proteomes" id="UP000238322">
    <property type="component" value="Unassembled WGS sequence"/>
</dbReference>
<organism evidence="3 4">
    <name type="scientific">Blastopirellula marina</name>
    <dbReference type="NCBI Taxonomy" id="124"/>
    <lineage>
        <taxon>Bacteria</taxon>
        <taxon>Pseudomonadati</taxon>
        <taxon>Planctomycetota</taxon>
        <taxon>Planctomycetia</taxon>
        <taxon>Pirellulales</taxon>
        <taxon>Pirellulaceae</taxon>
        <taxon>Blastopirellula</taxon>
    </lineage>
</organism>
<dbReference type="EMBL" id="PUHY01000012">
    <property type="protein sequence ID" value="PQO32730.1"/>
    <property type="molecule type" value="Genomic_DNA"/>
</dbReference>
<dbReference type="Pfam" id="PF07632">
    <property type="entry name" value="Sde182_NH-like"/>
    <property type="match status" value="1"/>
</dbReference>